<proteinExistence type="predicted"/>
<evidence type="ECO:0000313" key="1">
    <source>
        <dbReference type="EMBL" id="MET9846928.1"/>
    </source>
</evidence>
<protein>
    <recommendedName>
        <fullName evidence="3">WXG100 family type VII secretion target</fullName>
    </recommendedName>
</protein>
<comment type="caution">
    <text evidence="1">The sequence shown here is derived from an EMBL/GenBank/DDBJ whole genome shotgun (WGS) entry which is preliminary data.</text>
</comment>
<accession>A0ABV2UZE0</accession>
<evidence type="ECO:0008006" key="3">
    <source>
        <dbReference type="Google" id="ProtNLM"/>
    </source>
</evidence>
<reference evidence="1 2" key="1">
    <citation type="submission" date="2024-06" db="EMBL/GenBank/DDBJ databases">
        <title>The Natural Products Discovery Center: Release of the First 8490 Sequenced Strains for Exploring Actinobacteria Biosynthetic Diversity.</title>
        <authorList>
            <person name="Kalkreuter E."/>
            <person name="Kautsar S.A."/>
            <person name="Yang D."/>
            <person name="Bader C.D."/>
            <person name="Teijaro C.N."/>
            <person name="Fluegel L."/>
            <person name="Davis C.M."/>
            <person name="Simpson J.R."/>
            <person name="Lauterbach L."/>
            <person name="Steele A.D."/>
            <person name="Gui C."/>
            <person name="Meng S."/>
            <person name="Li G."/>
            <person name="Viehrig K."/>
            <person name="Ye F."/>
            <person name="Su P."/>
            <person name="Kiefer A.F."/>
            <person name="Nichols A."/>
            <person name="Cepeda A.J."/>
            <person name="Yan W."/>
            <person name="Fan B."/>
            <person name="Jiang Y."/>
            <person name="Adhikari A."/>
            <person name="Zheng C.-J."/>
            <person name="Schuster L."/>
            <person name="Cowan T.M."/>
            <person name="Smanski M.J."/>
            <person name="Chevrette M.G."/>
            <person name="De Carvalho L.P.S."/>
            <person name="Shen B."/>
        </authorList>
    </citation>
    <scope>NUCLEOTIDE SEQUENCE [LARGE SCALE GENOMIC DNA]</scope>
    <source>
        <strain evidence="1 2">NPDC006434</strain>
    </source>
</reference>
<organism evidence="1 2">
    <name type="scientific">Streptomyces ossamyceticus</name>
    <dbReference type="NCBI Taxonomy" id="249581"/>
    <lineage>
        <taxon>Bacteria</taxon>
        <taxon>Bacillati</taxon>
        <taxon>Actinomycetota</taxon>
        <taxon>Actinomycetes</taxon>
        <taxon>Kitasatosporales</taxon>
        <taxon>Streptomycetaceae</taxon>
        <taxon>Streptomyces</taxon>
    </lineage>
</organism>
<dbReference type="EMBL" id="JBEXPZ010000025">
    <property type="protein sequence ID" value="MET9846928.1"/>
    <property type="molecule type" value="Genomic_DNA"/>
</dbReference>
<evidence type="ECO:0000313" key="2">
    <source>
        <dbReference type="Proteomes" id="UP001550210"/>
    </source>
</evidence>
<gene>
    <name evidence="1" type="ORF">ABZZ21_20665</name>
</gene>
<sequence>MEATRSNLSAAYRGSDGGQFGELLRLWDEQCAVIQKNLQDMVEALNLSMKQHQQTQTAAGEAINRAASASQNAVFQQLNPS</sequence>
<dbReference type="Proteomes" id="UP001550210">
    <property type="component" value="Unassembled WGS sequence"/>
</dbReference>
<dbReference type="RefSeq" id="WP_355398177.1">
    <property type="nucleotide sequence ID" value="NZ_JBEGHN010000001.1"/>
</dbReference>
<name>A0ABV2UZE0_9ACTN</name>
<dbReference type="Gene3D" id="1.10.287.1060">
    <property type="entry name" value="ESAT-6-like"/>
    <property type="match status" value="1"/>
</dbReference>
<keyword evidence="2" id="KW-1185">Reference proteome</keyword>